<dbReference type="AlphaFoldDB" id="A0A498M9E3"/>
<gene>
    <name evidence="1" type="ORF">ROHU_026901</name>
</gene>
<evidence type="ECO:0000313" key="1">
    <source>
        <dbReference type="EMBL" id="RXN17391.1"/>
    </source>
</evidence>
<protein>
    <submittedName>
        <fullName evidence="1">Uncharacterized protein</fullName>
    </submittedName>
</protein>
<accession>A0A498M9E3</accession>
<comment type="caution">
    <text evidence="1">The sequence shown here is derived from an EMBL/GenBank/DDBJ whole genome shotgun (WGS) entry which is preliminary data.</text>
</comment>
<sequence length="122" mass="13465">MPTRYVWSSHAILKKPSLCLPTSAAGKQALRRLEDSDNHELETRTSGEVCSRVNVGISNGSRDPVGPFASLDDAATAAIDPPLEREPVISWDFSEKHLEATKERERERFFAPNVHVAGRGQP</sequence>
<dbReference type="Proteomes" id="UP000290572">
    <property type="component" value="Unassembled WGS sequence"/>
</dbReference>
<keyword evidence="2" id="KW-1185">Reference proteome</keyword>
<name>A0A498M9E3_LABRO</name>
<organism evidence="1 2">
    <name type="scientific">Labeo rohita</name>
    <name type="common">Indian major carp</name>
    <name type="synonym">Cyprinus rohita</name>
    <dbReference type="NCBI Taxonomy" id="84645"/>
    <lineage>
        <taxon>Eukaryota</taxon>
        <taxon>Metazoa</taxon>
        <taxon>Chordata</taxon>
        <taxon>Craniata</taxon>
        <taxon>Vertebrata</taxon>
        <taxon>Euteleostomi</taxon>
        <taxon>Actinopterygii</taxon>
        <taxon>Neopterygii</taxon>
        <taxon>Teleostei</taxon>
        <taxon>Ostariophysi</taxon>
        <taxon>Cypriniformes</taxon>
        <taxon>Cyprinidae</taxon>
        <taxon>Labeoninae</taxon>
        <taxon>Labeonini</taxon>
        <taxon>Labeo</taxon>
    </lineage>
</organism>
<dbReference type="EMBL" id="QBIY01012747">
    <property type="protein sequence ID" value="RXN17391.1"/>
    <property type="molecule type" value="Genomic_DNA"/>
</dbReference>
<evidence type="ECO:0000313" key="2">
    <source>
        <dbReference type="Proteomes" id="UP000290572"/>
    </source>
</evidence>
<reference evidence="1 2" key="1">
    <citation type="submission" date="2018-03" db="EMBL/GenBank/DDBJ databases">
        <title>Draft genome sequence of Rohu Carp (Labeo rohita).</title>
        <authorList>
            <person name="Das P."/>
            <person name="Kushwaha B."/>
            <person name="Joshi C.G."/>
            <person name="Kumar D."/>
            <person name="Nagpure N.S."/>
            <person name="Sahoo L."/>
            <person name="Das S.P."/>
            <person name="Bit A."/>
            <person name="Patnaik S."/>
            <person name="Meher P.K."/>
            <person name="Jayasankar P."/>
            <person name="Koringa P.G."/>
            <person name="Patel N.V."/>
            <person name="Hinsu A.T."/>
            <person name="Kumar R."/>
            <person name="Pandey M."/>
            <person name="Agarwal S."/>
            <person name="Srivastava S."/>
            <person name="Singh M."/>
            <person name="Iquebal M.A."/>
            <person name="Jaiswal S."/>
            <person name="Angadi U.B."/>
            <person name="Kumar N."/>
            <person name="Raza M."/>
            <person name="Shah T.M."/>
            <person name="Rai A."/>
            <person name="Jena J.K."/>
        </authorList>
    </citation>
    <scope>NUCLEOTIDE SEQUENCE [LARGE SCALE GENOMIC DNA]</scope>
    <source>
        <strain evidence="1">DASCIFA01</strain>
        <tissue evidence="1">Testis</tissue>
    </source>
</reference>
<proteinExistence type="predicted"/>